<dbReference type="SMART" id="SM00152">
    <property type="entry name" value="THY"/>
    <property type="match status" value="2"/>
</dbReference>
<comment type="subcellular location">
    <subcellularLocation>
        <location evidence="1">Cytoplasm</location>
        <location evidence="1">Cytoskeleton</location>
    </subcellularLocation>
</comment>
<evidence type="ECO:0000256" key="3">
    <source>
        <dbReference type="ARBA" id="ARBA00022490"/>
    </source>
</evidence>
<dbReference type="EMBL" id="OA885018">
    <property type="protein sequence ID" value="CAD7281568.1"/>
    <property type="molecule type" value="Genomic_DNA"/>
</dbReference>
<dbReference type="Gene3D" id="1.20.5.520">
    <property type="entry name" value="Single helix bin"/>
    <property type="match status" value="2"/>
</dbReference>
<dbReference type="FunFam" id="1.20.5.520:FF:000001">
    <property type="entry name" value="Thymosin beta"/>
    <property type="match status" value="2"/>
</dbReference>
<dbReference type="GO" id="GO:0007015">
    <property type="term" value="P:actin filament organization"/>
    <property type="evidence" value="ECO:0007669"/>
    <property type="project" value="InterPro"/>
</dbReference>
<proteinExistence type="inferred from homology"/>
<evidence type="ECO:0000256" key="1">
    <source>
        <dbReference type="ARBA" id="ARBA00004245"/>
    </source>
</evidence>
<organism evidence="6">
    <name type="scientific">Notodromas monacha</name>
    <dbReference type="NCBI Taxonomy" id="399045"/>
    <lineage>
        <taxon>Eukaryota</taxon>
        <taxon>Metazoa</taxon>
        <taxon>Ecdysozoa</taxon>
        <taxon>Arthropoda</taxon>
        <taxon>Crustacea</taxon>
        <taxon>Oligostraca</taxon>
        <taxon>Ostracoda</taxon>
        <taxon>Podocopa</taxon>
        <taxon>Podocopida</taxon>
        <taxon>Cypridocopina</taxon>
        <taxon>Cypridoidea</taxon>
        <taxon>Cyprididae</taxon>
        <taxon>Notodromas</taxon>
    </lineage>
</organism>
<comment type="similarity">
    <text evidence="2">Belongs to the thymosin beta family.</text>
</comment>
<evidence type="ECO:0000256" key="4">
    <source>
        <dbReference type="ARBA" id="ARBA00023212"/>
    </source>
</evidence>
<dbReference type="InterPro" id="IPR001152">
    <property type="entry name" value="Beta-thymosin"/>
</dbReference>
<dbReference type="GO" id="GO:0005856">
    <property type="term" value="C:cytoskeleton"/>
    <property type="evidence" value="ECO:0007669"/>
    <property type="project" value="UniProtKB-SubCell"/>
</dbReference>
<dbReference type="InterPro" id="IPR038386">
    <property type="entry name" value="Beta-thymosin_sf"/>
</dbReference>
<dbReference type="EMBL" id="CAJPEX010002981">
    <property type="protein sequence ID" value="CAG0921720.1"/>
    <property type="molecule type" value="Genomic_DNA"/>
</dbReference>
<protein>
    <submittedName>
        <fullName evidence="6">Uncharacterized protein</fullName>
    </submittedName>
</protein>
<keyword evidence="7" id="KW-1185">Reference proteome</keyword>
<dbReference type="GO" id="GO:0003785">
    <property type="term" value="F:actin monomer binding"/>
    <property type="evidence" value="ECO:0007669"/>
    <property type="project" value="InterPro"/>
</dbReference>
<dbReference type="OrthoDB" id="2151618at2759"/>
<feature type="compositionally biased region" description="Polar residues" evidence="5">
    <location>
        <begin position="104"/>
        <end position="117"/>
    </location>
</feature>
<feature type="compositionally biased region" description="Basic and acidic residues" evidence="5">
    <location>
        <begin position="87"/>
        <end position="102"/>
    </location>
</feature>
<evidence type="ECO:0000256" key="5">
    <source>
        <dbReference type="SAM" id="MobiDB-lite"/>
    </source>
</evidence>
<gene>
    <name evidence="6" type="ORF">NMOB1V02_LOCUS9211</name>
</gene>
<dbReference type="Pfam" id="PF01290">
    <property type="entry name" value="Thymosin"/>
    <property type="match status" value="2"/>
</dbReference>
<sequence>MFLLFGIKDTLDKCIDRCCKEGRTPCVHRLALNVEAEKTQQAIIKDVEDFERGNLKHTQTAEKNTLPDKEVIEQEKKQEELKASIETFDATKLKHTETEEKNPLPTQEDIQQEKTNA</sequence>
<dbReference type="PANTHER" id="PTHR20940:SF1">
    <property type="entry name" value="CIBOULOT, ISOFORM A"/>
    <property type="match status" value="1"/>
</dbReference>
<keyword evidence="3" id="KW-0963">Cytoplasm</keyword>
<reference evidence="6" key="1">
    <citation type="submission" date="2020-11" db="EMBL/GenBank/DDBJ databases">
        <authorList>
            <person name="Tran Van P."/>
        </authorList>
    </citation>
    <scope>NUCLEOTIDE SEQUENCE</scope>
</reference>
<name>A0A7R9GHU7_9CRUS</name>
<accession>A0A7R9GHU7</accession>
<evidence type="ECO:0000313" key="6">
    <source>
        <dbReference type="EMBL" id="CAD7281568.1"/>
    </source>
</evidence>
<keyword evidence="4" id="KW-0206">Cytoskeleton</keyword>
<dbReference type="AlphaFoldDB" id="A0A7R9GHU7"/>
<evidence type="ECO:0000313" key="7">
    <source>
        <dbReference type="Proteomes" id="UP000678499"/>
    </source>
</evidence>
<dbReference type="GO" id="GO:0005829">
    <property type="term" value="C:cytosol"/>
    <property type="evidence" value="ECO:0007669"/>
    <property type="project" value="TreeGrafter"/>
</dbReference>
<dbReference type="PANTHER" id="PTHR20940">
    <property type="entry name" value="TETRA THYMOSIN"/>
    <property type="match status" value="1"/>
</dbReference>
<feature type="region of interest" description="Disordered" evidence="5">
    <location>
        <begin position="87"/>
        <end position="117"/>
    </location>
</feature>
<dbReference type="Proteomes" id="UP000678499">
    <property type="component" value="Unassembled WGS sequence"/>
</dbReference>
<evidence type="ECO:0000256" key="2">
    <source>
        <dbReference type="ARBA" id="ARBA00009511"/>
    </source>
</evidence>